<organism evidence="2">
    <name type="scientific">Alkalihalophilus sp. As8PL</name>
    <dbReference type="NCBI Taxonomy" id="3237103"/>
    <lineage>
        <taxon>Bacteria</taxon>
        <taxon>Bacillati</taxon>
        <taxon>Bacillota</taxon>
        <taxon>Bacilli</taxon>
        <taxon>Bacillales</taxon>
        <taxon>Bacillaceae</taxon>
        <taxon>Alkalihalophilus</taxon>
    </lineage>
</organism>
<feature type="domain" description="TcaA protein NTF2-like" evidence="1">
    <location>
        <begin position="37"/>
        <end position="148"/>
    </location>
</feature>
<sequence length="153" mass="17700">MNKQWGLPLSWLIMILVLIGCGSNDADLTRVTDDRAEEAEQFVGEYKEKMVEAYRTGNFNGLEPYLITNNSFYHSLRRYVTDSHSEGNEKELLLFEVQAVYEDDEGELYVDVIEKVEITEHGNTNEVERDVRFELTKGGNDSLRIVTIRQMNK</sequence>
<evidence type="ECO:0000259" key="1">
    <source>
        <dbReference type="Pfam" id="PF22819"/>
    </source>
</evidence>
<reference evidence="2" key="1">
    <citation type="submission" date="2024-07" db="EMBL/GenBank/DDBJ databases">
        <title>Identification and characteristics of an arsenic-resistant bacterial isolate, which belongs to a novel species.</title>
        <authorList>
            <person name="Juszczyk A."/>
            <person name="Kowalczyk A."/>
            <person name="Was K."/>
            <person name="Kosowicz W."/>
            <person name="Budzyn A."/>
            <person name="Latowski D."/>
        </authorList>
    </citation>
    <scope>NUCLEOTIDE SEQUENCE</scope>
    <source>
        <strain evidence="2">As8PL</strain>
    </source>
</reference>
<protein>
    <recommendedName>
        <fullName evidence="1">TcaA protein NTF2-like domain-containing protein</fullName>
    </recommendedName>
</protein>
<dbReference type="Pfam" id="PF22819">
    <property type="entry name" value="TcaA_5th"/>
    <property type="match status" value="1"/>
</dbReference>
<dbReference type="AlphaFoldDB" id="A0AB39BRU3"/>
<name>A0AB39BRU3_9BACI</name>
<accession>A0AB39BRU3</accession>
<dbReference type="EMBL" id="CP162551">
    <property type="protein sequence ID" value="XDI36527.1"/>
    <property type="molecule type" value="Genomic_DNA"/>
</dbReference>
<gene>
    <name evidence="2" type="ORF">AB3N04_17885</name>
</gene>
<evidence type="ECO:0000313" key="2">
    <source>
        <dbReference type="EMBL" id="XDI36527.1"/>
    </source>
</evidence>
<dbReference type="PROSITE" id="PS51257">
    <property type="entry name" value="PROKAR_LIPOPROTEIN"/>
    <property type="match status" value="1"/>
</dbReference>
<dbReference type="RefSeq" id="WP_368503961.1">
    <property type="nucleotide sequence ID" value="NZ_CP162551.1"/>
</dbReference>
<proteinExistence type="predicted"/>
<dbReference type="InterPro" id="IPR054528">
    <property type="entry name" value="TcaA_5th"/>
</dbReference>